<dbReference type="InterPro" id="IPR011989">
    <property type="entry name" value="ARM-like"/>
</dbReference>
<evidence type="ECO:0000256" key="3">
    <source>
        <dbReference type="ARBA" id="ARBA00022737"/>
    </source>
</evidence>
<dbReference type="Proteomes" id="UP000694408">
    <property type="component" value="Unplaced"/>
</dbReference>
<dbReference type="PROSITE" id="PS50176">
    <property type="entry name" value="ARM_REPEAT"/>
    <property type="match status" value="3"/>
</dbReference>
<keyword evidence="2 5" id="KW-0813">Transport</keyword>
<feature type="domain" description="IBB" evidence="8">
    <location>
        <begin position="1"/>
        <end position="58"/>
    </location>
</feature>
<dbReference type="FunFam" id="1.25.10.10:FF:000009">
    <property type="entry name" value="Importin subunit alpha"/>
    <property type="match status" value="1"/>
</dbReference>
<sequence>AKMPVRKHSQHKQLFKNKGKDETTLRRQRVEVSVELRKAKKDEQLLKRRNISIHEENPSLGEDRAAEVPSLEEILEAVNGEDTQLQLLATQAARRILSKHKDPPIDQFIQLGIIPRLVEFLGRADNAALQFEAAWALTNVASGTSEHTRAVVEGGAIPAFISLLSSPHMHISEQSVWALGNIAGDGPIYRDVLIARDVIPPLLALVSPAIPVGFLRNITWTLSNLCRNKNPCPPLGAVQKVLPVLVMLLQHEDKYVIADSCWAVSYLTDGCNDRIQLVVETGILPRLVQLMDSPDLIIMTPALRAIGNVVTGTDQQTQEALDAGVLTVLPRLLRHSKSGIQKEAAWTLSNIAAGPSYQIQQIITCGLLPPLVELLDEGDFKAQKEAVWVVANFTTGATVDQVVELVRSGVLKPLLNLLLVKDSKTILIILDTISNLFLVRSAHPGLVIHRYIPELDGLEKIEDLQNHENDMVYRAALDIIQRYFSDENLNLEPQTGQDGLYDFSVEKQDFNF</sequence>
<reference evidence="9" key="2">
    <citation type="submission" date="2025-09" db="UniProtKB">
        <authorList>
            <consortium name="Ensembl"/>
        </authorList>
    </citation>
    <scope>IDENTIFICATION</scope>
</reference>
<dbReference type="Pfam" id="PF01749">
    <property type="entry name" value="IBB"/>
    <property type="match status" value="1"/>
</dbReference>
<dbReference type="Gene3D" id="1.25.10.10">
    <property type="entry name" value="Leucine-rich Repeat Variant"/>
    <property type="match status" value="1"/>
</dbReference>
<dbReference type="SMART" id="SM00185">
    <property type="entry name" value="ARM"/>
    <property type="match status" value="8"/>
</dbReference>
<dbReference type="PROSITE" id="PS51214">
    <property type="entry name" value="IBB"/>
    <property type="match status" value="1"/>
</dbReference>
<evidence type="ECO:0000256" key="7">
    <source>
        <dbReference type="SAM" id="MobiDB-lite"/>
    </source>
</evidence>
<feature type="repeat" description="ARM" evidence="6">
    <location>
        <begin position="112"/>
        <end position="155"/>
    </location>
</feature>
<keyword evidence="3" id="KW-0677">Repeat</keyword>
<feature type="compositionally biased region" description="Basic residues" evidence="7">
    <location>
        <begin position="1"/>
        <end position="17"/>
    </location>
</feature>
<evidence type="ECO:0000256" key="6">
    <source>
        <dbReference type="PROSITE-ProRule" id="PRU00259"/>
    </source>
</evidence>
<dbReference type="InterPro" id="IPR032413">
    <property type="entry name" value="Arm_3"/>
</dbReference>
<protein>
    <recommendedName>
        <fullName evidence="5">Importin subunit alpha</fullName>
    </recommendedName>
</protein>
<evidence type="ECO:0000256" key="1">
    <source>
        <dbReference type="ARBA" id="ARBA00010394"/>
    </source>
</evidence>
<dbReference type="Pfam" id="PF16186">
    <property type="entry name" value="Arm_3"/>
    <property type="match status" value="1"/>
</dbReference>
<dbReference type="InterPro" id="IPR002652">
    <property type="entry name" value="Importin-a_IBB"/>
</dbReference>
<dbReference type="Gene3D" id="1.20.5.690">
    <property type="entry name" value="Importin-alpha, importin-beta-binding domain"/>
    <property type="match status" value="1"/>
</dbReference>
<dbReference type="AlphaFoldDB" id="A0A8C5IPP4"/>
<feature type="region of interest" description="Disordered" evidence="7">
    <location>
        <begin position="1"/>
        <end position="23"/>
    </location>
</feature>
<evidence type="ECO:0000313" key="9">
    <source>
        <dbReference type="Ensembl" id="ENSJHYP00000007450.1"/>
    </source>
</evidence>
<dbReference type="Ensembl" id="ENSJHYT00000009083.1">
    <property type="protein sequence ID" value="ENSJHYP00000007450.1"/>
    <property type="gene ID" value="ENSJHYG00000005538.1"/>
</dbReference>
<proteinExistence type="inferred from homology"/>
<feature type="repeat" description="ARM" evidence="6">
    <location>
        <begin position="155"/>
        <end position="183"/>
    </location>
</feature>
<dbReference type="GO" id="GO:0061608">
    <property type="term" value="F:nuclear import signal receptor activity"/>
    <property type="evidence" value="ECO:0007669"/>
    <property type="project" value="InterPro"/>
</dbReference>
<dbReference type="PIRSF" id="PIRSF005673">
    <property type="entry name" value="Importin_alpha"/>
    <property type="match status" value="1"/>
</dbReference>
<evidence type="ECO:0000259" key="8">
    <source>
        <dbReference type="PROSITE" id="PS51214"/>
    </source>
</evidence>
<dbReference type="GO" id="GO:0006606">
    <property type="term" value="P:protein import into nucleus"/>
    <property type="evidence" value="ECO:0007669"/>
    <property type="project" value="InterPro"/>
</dbReference>
<dbReference type="GO" id="GO:0005634">
    <property type="term" value="C:nucleus"/>
    <property type="evidence" value="ECO:0007669"/>
    <property type="project" value="UniProtKB-ARBA"/>
</dbReference>
<dbReference type="PANTHER" id="PTHR23316">
    <property type="entry name" value="IMPORTIN ALPHA"/>
    <property type="match status" value="1"/>
</dbReference>
<evidence type="ECO:0000256" key="2">
    <source>
        <dbReference type="ARBA" id="ARBA00022448"/>
    </source>
</evidence>
<keyword evidence="10" id="KW-1185">Reference proteome</keyword>
<accession>A0A8C5IPP4</accession>
<dbReference type="InterPro" id="IPR024931">
    <property type="entry name" value="Importin_alpha"/>
</dbReference>
<feature type="repeat" description="ARM" evidence="6">
    <location>
        <begin position="282"/>
        <end position="324"/>
    </location>
</feature>
<dbReference type="InterPro" id="IPR000225">
    <property type="entry name" value="Armadillo"/>
</dbReference>
<dbReference type="GO" id="GO:0005737">
    <property type="term" value="C:cytoplasm"/>
    <property type="evidence" value="ECO:0007669"/>
    <property type="project" value="InterPro"/>
</dbReference>
<organism evidence="9 10">
    <name type="scientific">Junco hyemalis</name>
    <name type="common">Dark-eyed junco</name>
    <dbReference type="NCBI Taxonomy" id="40217"/>
    <lineage>
        <taxon>Eukaryota</taxon>
        <taxon>Metazoa</taxon>
        <taxon>Chordata</taxon>
        <taxon>Craniata</taxon>
        <taxon>Vertebrata</taxon>
        <taxon>Euteleostomi</taxon>
        <taxon>Archelosauria</taxon>
        <taxon>Archosauria</taxon>
        <taxon>Dinosauria</taxon>
        <taxon>Saurischia</taxon>
        <taxon>Theropoda</taxon>
        <taxon>Coelurosauria</taxon>
        <taxon>Aves</taxon>
        <taxon>Neognathae</taxon>
        <taxon>Neoaves</taxon>
        <taxon>Telluraves</taxon>
        <taxon>Australaves</taxon>
        <taxon>Passeriformes</taxon>
        <taxon>Passerellidae</taxon>
        <taxon>Junco</taxon>
    </lineage>
</organism>
<keyword evidence="4 5" id="KW-0653">Protein transport</keyword>
<reference evidence="9" key="1">
    <citation type="submission" date="2025-08" db="UniProtKB">
        <authorList>
            <consortium name="Ensembl"/>
        </authorList>
    </citation>
    <scope>IDENTIFICATION</scope>
</reference>
<evidence type="ECO:0000313" key="10">
    <source>
        <dbReference type="Proteomes" id="UP000694408"/>
    </source>
</evidence>
<dbReference type="InterPro" id="IPR016024">
    <property type="entry name" value="ARM-type_fold"/>
</dbReference>
<name>A0A8C5IPP4_JUNHY</name>
<evidence type="ECO:0000256" key="4">
    <source>
        <dbReference type="ARBA" id="ARBA00022927"/>
    </source>
</evidence>
<evidence type="ECO:0000256" key="5">
    <source>
        <dbReference type="PIRNR" id="PIRNR005673"/>
    </source>
</evidence>
<dbReference type="Pfam" id="PF00514">
    <property type="entry name" value="Arm"/>
    <property type="match status" value="7"/>
</dbReference>
<dbReference type="InterPro" id="IPR036975">
    <property type="entry name" value="Importin-a_IBB_sf"/>
</dbReference>
<comment type="similarity">
    <text evidence="1 5">Belongs to the importin alpha family.</text>
</comment>
<dbReference type="SUPFAM" id="SSF48371">
    <property type="entry name" value="ARM repeat"/>
    <property type="match status" value="1"/>
</dbReference>